<dbReference type="PANTHER" id="PTHR33515:SF1">
    <property type="entry name" value="RIBOSOME-BINDING FACTOR A, CHLOROPLASTIC-RELATED"/>
    <property type="match status" value="1"/>
</dbReference>
<comment type="subcellular location">
    <subcellularLocation>
        <location evidence="2">Cytoplasm</location>
    </subcellularLocation>
</comment>
<comment type="subunit">
    <text evidence="2">Monomer. Binds 30S ribosomal subunits, but not 50S ribosomal subunits or 70S ribosomes.</text>
</comment>
<evidence type="ECO:0000313" key="3">
    <source>
        <dbReference type="EMBL" id="SFQ19242.1"/>
    </source>
</evidence>
<evidence type="ECO:0000313" key="4">
    <source>
        <dbReference type="Proteomes" id="UP000199136"/>
    </source>
</evidence>
<dbReference type="RefSeq" id="WP_092479944.1">
    <property type="nucleotide sequence ID" value="NZ_FOXW01000003.1"/>
</dbReference>
<gene>
    <name evidence="2" type="primary">rbfA</name>
    <name evidence="3" type="ORF">SAMN04488506_0885</name>
</gene>
<dbReference type="GO" id="GO:0005829">
    <property type="term" value="C:cytosol"/>
    <property type="evidence" value="ECO:0007669"/>
    <property type="project" value="TreeGrafter"/>
</dbReference>
<dbReference type="SUPFAM" id="SSF89919">
    <property type="entry name" value="Ribosome-binding factor A, RbfA"/>
    <property type="match status" value="1"/>
</dbReference>
<dbReference type="GO" id="GO:0043024">
    <property type="term" value="F:ribosomal small subunit binding"/>
    <property type="evidence" value="ECO:0007669"/>
    <property type="project" value="TreeGrafter"/>
</dbReference>
<accession>A0A1I5WHH6</accession>
<dbReference type="Proteomes" id="UP000199136">
    <property type="component" value="Unassembled WGS sequence"/>
</dbReference>
<dbReference type="InterPro" id="IPR020053">
    <property type="entry name" value="Ribosome-bd_factorA_CS"/>
</dbReference>
<proteinExistence type="inferred from homology"/>
<evidence type="ECO:0000256" key="2">
    <source>
        <dbReference type="HAMAP-Rule" id="MF_00003"/>
    </source>
</evidence>
<dbReference type="InterPro" id="IPR015946">
    <property type="entry name" value="KH_dom-like_a/b"/>
</dbReference>
<sequence length="115" mass="13296">MANYRVGRVAQEIQREVNDIIRKRVRDPRVQGINITDVRVTGDLQQATIFYSTLSDEEKDVENAQLGLDKATGLIRKELGQRLSIYKTPELMFERDESVAYGNRIDELLRDLNKD</sequence>
<dbReference type="NCBIfam" id="TIGR00082">
    <property type="entry name" value="rbfA"/>
    <property type="match status" value="1"/>
</dbReference>
<dbReference type="Gene3D" id="3.30.300.20">
    <property type="match status" value="1"/>
</dbReference>
<dbReference type="AlphaFoldDB" id="A0A1I5WHH6"/>
<protein>
    <recommendedName>
        <fullName evidence="2">Ribosome-binding factor A</fullName>
    </recommendedName>
</protein>
<keyword evidence="1 2" id="KW-0690">Ribosome biogenesis</keyword>
<name>A0A1I5WHH6_9LACT</name>
<keyword evidence="2" id="KW-0963">Cytoplasm</keyword>
<dbReference type="InterPro" id="IPR023799">
    <property type="entry name" value="RbfA_dom_sf"/>
</dbReference>
<dbReference type="Pfam" id="PF02033">
    <property type="entry name" value="RBFA"/>
    <property type="match status" value="1"/>
</dbReference>
<dbReference type="OrthoDB" id="307788at2"/>
<dbReference type="GO" id="GO:0030490">
    <property type="term" value="P:maturation of SSU-rRNA"/>
    <property type="evidence" value="ECO:0007669"/>
    <property type="project" value="UniProtKB-UniRule"/>
</dbReference>
<keyword evidence="4" id="KW-1185">Reference proteome</keyword>
<dbReference type="PROSITE" id="PS01319">
    <property type="entry name" value="RBFA"/>
    <property type="match status" value="1"/>
</dbReference>
<evidence type="ECO:0000256" key="1">
    <source>
        <dbReference type="ARBA" id="ARBA00022517"/>
    </source>
</evidence>
<organism evidence="3 4">
    <name type="scientific">Desemzia incerta</name>
    <dbReference type="NCBI Taxonomy" id="82801"/>
    <lineage>
        <taxon>Bacteria</taxon>
        <taxon>Bacillati</taxon>
        <taxon>Bacillota</taxon>
        <taxon>Bacilli</taxon>
        <taxon>Lactobacillales</taxon>
        <taxon>Carnobacteriaceae</taxon>
        <taxon>Desemzia</taxon>
    </lineage>
</organism>
<comment type="similarity">
    <text evidence="2">Belongs to the RbfA family.</text>
</comment>
<dbReference type="STRING" id="82801.SAMN04488506_0885"/>
<reference evidence="3 4" key="1">
    <citation type="submission" date="2016-10" db="EMBL/GenBank/DDBJ databases">
        <authorList>
            <person name="de Groot N.N."/>
        </authorList>
    </citation>
    <scope>NUCLEOTIDE SEQUENCE [LARGE SCALE GENOMIC DNA]</scope>
    <source>
        <strain evidence="3 4">DSM 20581</strain>
    </source>
</reference>
<dbReference type="PANTHER" id="PTHR33515">
    <property type="entry name" value="RIBOSOME-BINDING FACTOR A, CHLOROPLASTIC-RELATED"/>
    <property type="match status" value="1"/>
</dbReference>
<dbReference type="EMBL" id="FOXW01000003">
    <property type="protein sequence ID" value="SFQ19242.1"/>
    <property type="molecule type" value="Genomic_DNA"/>
</dbReference>
<dbReference type="HAMAP" id="MF_00003">
    <property type="entry name" value="RbfA"/>
    <property type="match status" value="1"/>
</dbReference>
<dbReference type="InterPro" id="IPR000238">
    <property type="entry name" value="RbfA"/>
</dbReference>
<comment type="function">
    <text evidence="2">One of several proteins that assist in the late maturation steps of the functional core of the 30S ribosomal subunit. Associates with free 30S ribosomal subunits (but not with 30S subunits that are part of 70S ribosomes or polysomes). Required for efficient processing of 16S rRNA. May interact with the 5'-terminal helix region of 16S rRNA.</text>
</comment>